<evidence type="ECO:0000313" key="4">
    <source>
        <dbReference type="EMBL" id="QBF82939.1"/>
    </source>
</evidence>
<dbReference type="PANTHER" id="PTHR10584:SF166">
    <property type="entry name" value="RIBOKINASE"/>
    <property type="match status" value="1"/>
</dbReference>
<accession>A0A411PH65</accession>
<dbReference type="SUPFAM" id="SSF53613">
    <property type="entry name" value="Ribokinase-like"/>
    <property type="match status" value="1"/>
</dbReference>
<dbReference type="PROSITE" id="PS00584">
    <property type="entry name" value="PFKB_KINASES_2"/>
    <property type="match status" value="1"/>
</dbReference>
<name>A0A411PH65_9GAMM</name>
<dbReference type="PANTHER" id="PTHR10584">
    <property type="entry name" value="SUGAR KINASE"/>
    <property type="match status" value="1"/>
</dbReference>
<evidence type="ECO:0000313" key="5">
    <source>
        <dbReference type="Proteomes" id="UP000291106"/>
    </source>
</evidence>
<keyword evidence="5" id="KW-1185">Reference proteome</keyword>
<dbReference type="RefSeq" id="WP_130599566.1">
    <property type="nucleotide sequence ID" value="NZ_CP036200.1"/>
</dbReference>
<dbReference type="Pfam" id="PF00294">
    <property type="entry name" value="PfkB"/>
    <property type="match status" value="2"/>
</dbReference>
<dbReference type="InterPro" id="IPR029056">
    <property type="entry name" value="Ribokinase-like"/>
</dbReference>
<dbReference type="OrthoDB" id="6212648at2"/>
<protein>
    <submittedName>
        <fullName evidence="4">Ribokinase</fullName>
    </submittedName>
</protein>
<dbReference type="AlphaFoldDB" id="A0A411PH65"/>
<evidence type="ECO:0000256" key="2">
    <source>
        <dbReference type="ARBA" id="ARBA00022777"/>
    </source>
</evidence>
<dbReference type="GO" id="GO:0016301">
    <property type="term" value="F:kinase activity"/>
    <property type="evidence" value="ECO:0007669"/>
    <property type="project" value="UniProtKB-KW"/>
</dbReference>
<organism evidence="4 5">
    <name type="scientific">Shewanella maritima</name>
    <dbReference type="NCBI Taxonomy" id="2520507"/>
    <lineage>
        <taxon>Bacteria</taxon>
        <taxon>Pseudomonadati</taxon>
        <taxon>Pseudomonadota</taxon>
        <taxon>Gammaproteobacteria</taxon>
        <taxon>Alteromonadales</taxon>
        <taxon>Shewanellaceae</taxon>
        <taxon>Shewanella</taxon>
    </lineage>
</organism>
<evidence type="ECO:0000259" key="3">
    <source>
        <dbReference type="Pfam" id="PF00294"/>
    </source>
</evidence>
<proteinExistence type="predicted"/>
<dbReference type="InterPro" id="IPR002173">
    <property type="entry name" value="Carboh/pur_kinase_PfkB_CS"/>
</dbReference>
<gene>
    <name evidence="4" type="ORF">EXU30_09710</name>
</gene>
<evidence type="ECO:0000256" key="1">
    <source>
        <dbReference type="ARBA" id="ARBA00022679"/>
    </source>
</evidence>
<dbReference type="KEGG" id="smai:EXU30_09710"/>
<dbReference type="EMBL" id="CP036200">
    <property type="protein sequence ID" value="QBF82939.1"/>
    <property type="molecule type" value="Genomic_DNA"/>
</dbReference>
<feature type="domain" description="Carbohydrate kinase PfkB" evidence="3">
    <location>
        <begin position="29"/>
        <end position="115"/>
    </location>
</feature>
<dbReference type="Proteomes" id="UP000291106">
    <property type="component" value="Chromosome"/>
</dbReference>
<dbReference type="Gene3D" id="3.40.1190.20">
    <property type="match status" value="1"/>
</dbReference>
<feature type="domain" description="Carbohydrate kinase PfkB" evidence="3">
    <location>
        <begin position="197"/>
        <end position="269"/>
    </location>
</feature>
<dbReference type="InterPro" id="IPR011611">
    <property type="entry name" value="PfkB_dom"/>
</dbReference>
<sequence length="286" mass="30948">MANILLLANINCDRILQLDKPLQTGGRFHYEDGGLRLGGGGANTGLGLVWAQHDVSIVAQVGSDDLGDWVLAQAGTLGLDCRMVQRYQGHTSEMLLVMTPDGERTIIRSRRPEFHLPKQPKWHKWQGFYINSCAKDPHVWSQAAIEQNPECVVVAQLSSSNEPLPCHVLVASLADMQERCSDDFWVFGQSIAGKALRYFVVTDGENGATAYHDGEPIKVSAMPAEVVDTTGAGDAYAAGLIDSLINGADIKVAMQQAAVWASFAVATQSSVPGEDLLDYLETRPAI</sequence>
<reference evidence="4 5" key="1">
    <citation type="submission" date="2019-02" db="EMBL/GenBank/DDBJ databases">
        <title>Shewanella sp. D4-2 isolated from Dokdo Island.</title>
        <authorList>
            <person name="Baek K."/>
        </authorList>
    </citation>
    <scope>NUCLEOTIDE SEQUENCE [LARGE SCALE GENOMIC DNA]</scope>
    <source>
        <strain evidence="4 5">D4-2</strain>
    </source>
</reference>
<keyword evidence="1" id="KW-0808">Transferase</keyword>
<keyword evidence="2 4" id="KW-0418">Kinase</keyword>